<accession>A0A1G4YG33</accession>
<evidence type="ECO:0000313" key="3">
    <source>
        <dbReference type="EMBL" id="SCX52470.1"/>
    </source>
</evidence>
<proteinExistence type="predicted"/>
<keyword evidence="2" id="KW-1133">Transmembrane helix</keyword>
<organism evidence="3 4">
    <name type="scientific">Klenkia marina</name>
    <dbReference type="NCBI Taxonomy" id="1960309"/>
    <lineage>
        <taxon>Bacteria</taxon>
        <taxon>Bacillati</taxon>
        <taxon>Actinomycetota</taxon>
        <taxon>Actinomycetes</taxon>
        <taxon>Geodermatophilales</taxon>
        <taxon>Geodermatophilaceae</taxon>
        <taxon>Klenkia</taxon>
    </lineage>
</organism>
<gene>
    <name evidence="3" type="ORF">SAMN03159343_2781</name>
</gene>
<keyword evidence="2" id="KW-0472">Membrane</keyword>
<feature type="transmembrane region" description="Helical" evidence="2">
    <location>
        <begin position="61"/>
        <end position="80"/>
    </location>
</feature>
<feature type="region of interest" description="Disordered" evidence="1">
    <location>
        <begin position="100"/>
        <end position="131"/>
    </location>
</feature>
<name>A0A1G4YG33_9ACTN</name>
<dbReference type="Proteomes" id="UP000198981">
    <property type="component" value="Unassembled WGS sequence"/>
</dbReference>
<dbReference type="AlphaFoldDB" id="A0A1G4YG33"/>
<keyword evidence="4" id="KW-1185">Reference proteome</keyword>
<evidence type="ECO:0000313" key="4">
    <source>
        <dbReference type="Proteomes" id="UP000198981"/>
    </source>
</evidence>
<feature type="transmembrane region" description="Helical" evidence="2">
    <location>
        <begin position="32"/>
        <end position="54"/>
    </location>
</feature>
<evidence type="ECO:0000256" key="1">
    <source>
        <dbReference type="SAM" id="MobiDB-lite"/>
    </source>
</evidence>
<dbReference type="STRING" id="1960309.SAMN03159343_2781"/>
<sequence>MSAAMDSASTQNGGHGRRPTPSDESHPSGADVGWGITGTLLSGLVVWGGAGWLLDRWLETRVFVVIGMLLGLASAIYLVVTKYGGATDAPVAISSTSYSKISSKSYTTYRRTPGGRRSRPRAQQMTQKGHR</sequence>
<evidence type="ECO:0008006" key="5">
    <source>
        <dbReference type="Google" id="ProtNLM"/>
    </source>
</evidence>
<dbReference type="EMBL" id="FMUH01000004">
    <property type="protein sequence ID" value="SCX52470.1"/>
    <property type="molecule type" value="Genomic_DNA"/>
</dbReference>
<evidence type="ECO:0000256" key="2">
    <source>
        <dbReference type="SAM" id="Phobius"/>
    </source>
</evidence>
<feature type="region of interest" description="Disordered" evidence="1">
    <location>
        <begin position="1"/>
        <end position="31"/>
    </location>
</feature>
<feature type="compositionally biased region" description="Low complexity" evidence="1">
    <location>
        <begin position="100"/>
        <end position="112"/>
    </location>
</feature>
<keyword evidence="2" id="KW-0812">Transmembrane</keyword>
<reference evidence="4" key="1">
    <citation type="submission" date="2016-10" db="EMBL/GenBank/DDBJ databases">
        <authorList>
            <person name="Varghese N."/>
            <person name="Submissions S."/>
        </authorList>
    </citation>
    <scope>NUCLEOTIDE SEQUENCE [LARGE SCALE GENOMIC DNA]</scope>
    <source>
        <strain evidence="4">DSM 45722</strain>
    </source>
</reference>
<protein>
    <recommendedName>
        <fullName evidence="5">FoF1-type ATP synthase assembly protein I</fullName>
    </recommendedName>
</protein>